<name>X1D112_9ZZZZ</name>
<comment type="caution">
    <text evidence="1">The sequence shown here is derived from an EMBL/GenBank/DDBJ whole genome shotgun (WGS) entry which is preliminary data.</text>
</comment>
<organism evidence="1">
    <name type="scientific">marine sediment metagenome</name>
    <dbReference type="NCBI Taxonomy" id="412755"/>
    <lineage>
        <taxon>unclassified sequences</taxon>
        <taxon>metagenomes</taxon>
        <taxon>ecological metagenomes</taxon>
    </lineage>
</organism>
<proteinExistence type="predicted"/>
<protein>
    <submittedName>
        <fullName evidence="1">Uncharacterized protein</fullName>
    </submittedName>
</protein>
<accession>X1D112</accession>
<dbReference type="EMBL" id="BART01028171">
    <property type="protein sequence ID" value="GAH01935.1"/>
    <property type="molecule type" value="Genomic_DNA"/>
</dbReference>
<gene>
    <name evidence="1" type="ORF">S01H4_49742</name>
</gene>
<reference evidence="1" key="1">
    <citation type="journal article" date="2014" name="Front. Microbiol.">
        <title>High frequency of phylogenetically diverse reductive dehalogenase-homologous genes in deep subseafloor sedimentary metagenomes.</title>
        <authorList>
            <person name="Kawai M."/>
            <person name="Futagami T."/>
            <person name="Toyoda A."/>
            <person name="Takaki Y."/>
            <person name="Nishi S."/>
            <person name="Hori S."/>
            <person name="Arai W."/>
            <person name="Tsubouchi T."/>
            <person name="Morono Y."/>
            <person name="Uchiyama I."/>
            <person name="Ito T."/>
            <person name="Fujiyama A."/>
            <person name="Inagaki F."/>
            <person name="Takami H."/>
        </authorList>
    </citation>
    <scope>NUCLEOTIDE SEQUENCE</scope>
    <source>
        <strain evidence="1">Expedition CK06-06</strain>
    </source>
</reference>
<dbReference type="AlphaFoldDB" id="X1D112"/>
<sequence>MPDALFGVTGTLDGKRSHDQLSVLQDGRVIAMGKNYIQQSTFFTTDGHAEGCEVINVRVPDLRMIEYVLNVQFFYEITSGVCAEPIYEAVNKKISGNVVGMTLLGNPATGGTLHVEVIAIGPP</sequence>
<evidence type="ECO:0000313" key="1">
    <source>
        <dbReference type="EMBL" id="GAH01935.1"/>
    </source>
</evidence>